<dbReference type="OrthoDB" id="3255669at2"/>
<evidence type="ECO:0000313" key="1">
    <source>
        <dbReference type="EMBL" id="RAW02758.1"/>
    </source>
</evidence>
<proteinExistence type="predicted"/>
<organism evidence="1 2">
    <name type="scientific">Pseudochryseolinea flava</name>
    <dbReference type="NCBI Taxonomy" id="2059302"/>
    <lineage>
        <taxon>Bacteria</taxon>
        <taxon>Pseudomonadati</taxon>
        <taxon>Bacteroidota</taxon>
        <taxon>Cytophagia</taxon>
        <taxon>Cytophagales</taxon>
        <taxon>Fulvivirgaceae</taxon>
        <taxon>Pseudochryseolinea</taxon>
    </lineage>
</organism>
<dbReference type="EMBL" id="QMFY01000001">
    <property type="protein sequence ID" value="RAW02758.1"/>
    <property type="molecule type" value="Genomic_DNA"/>
</dbReference>
<evidence type="ECO:0000313" key="2">
    <source>
        <dbReference type="Proteomes" id="UP000251889"/>
    </source>
</evidence>
<comment type="caution">
    <text evidence="1">The sequence shown here is derived from an EMBL/GenBank/DDBJ whole genome shotgun (WGS) entry which is preliminary data.</text>
</comment>
<reference evidence="1 2" key="1">
    <citation type="submission" date="2018-06" db="EMBL/GenBank/DDBJ databases">
        <title>Chryseolinea flavus sp. nov., a member of the phylum Bacteroidetes isolated from soil.</title>
        <authorList>
            <person name="Li Y."/>
            <person name="Wang J."/>
        </authorList>
    </citation>
    <scope>NUCLEOTIDE SEQUENCE [LARGE SCALE GENOMIC DNA]</scope>
    <source>
        <strain evidence="1 2">SDU1-6</strain>
    </source>
</reference>
<name>A0A364YA41_9BACT</name>
<protein>
    <recommendedName>
        <fullName evidence="3">DUF1990 domain-containing protein</fullName>
    </recommendedName>
</protein>
<evidence type="ECO:0008006" key="3">
    <source>
        <dbReference type="Google" id="ProtNLM"/>
    </source>
</evidence>
<dbReference type="AlphaFoldDB" id="A0A364YA41"/>
<sequence>MSLHDKYLPAYDFHEVHETTINASSEIIYPIIRNQDFSGSWIIRTLFFLRGLPAKGVTIKVLGDQKFNLLEELQYKEILIGLIGQFWKPTGELQSFEPHEFQSFHGPYAKATWNFALVKEGERNRLITETRIACNDEAIKKSFSRYWFFIRPFSGLIRKEMLRAIKVKAEQQAKLLCA</sequence>
<keyword evidence="2" id="KW-1185">Reference proteome</keyword>
<gene>
    <name evidence="1" type="ORF">DQQ10_01220</name>
</gene>
<accession>A0A364YA41</accession>
<dbReference type="Proteomes" id="UP000251889">
    <property type="component" value="Unassembled WGS sequence"/>
</dbReference>
<dbReference type="RefSeq" id="WP_112744974.1">
    <property type="nucleotide sequence ID" value="NZ_QMFY01000001.1"/>
</dbReference>